<accession>A0A4Y4DQQ1</accession>
<organism evidence="2 3">
    <name type="scientific">Glutamicibacter uratoxydans</name>
    <name type="common">Arthrobacter uratoxydans</name>
    <dbReference type="NCBI Taxonomy" id="43667"/>
    <lineage>
        <taxon>Bacteria</taxon>
        <taxon>Bacillati</taxon>
        <taxon>Actinomycetota</taxon>
        <taxon>Actinomycetes</taxon>
        <taxon>Micrococcales</taxon>
        <taxon>Micrococcaceae</taxon>
        <taxon>Glutamicibacter</taxon>
    </lineage>
</organism>
<evidence type="ECO:0000313" key="3">
    <source>
        <dbReference type="Proteomes" id="UP000316612"/>
    </source>
</evidence>
<keyword evidence="3" id="KW-1185">Reference proteome</keyword>
<keyword evidence="1" id="KW-0472">Membrane</keyword>
<name>A0A4Y4DQQ1_GLUUR</name>
<keyword evidence="1" id="KW-0812">Transmembrane</keyword>
<keyword evidence="1" id="KW-1133">Transmembrane helix</keyword>
<dbReference type="AlphaFoldDB" id="A0A4Y4DQQ1"/>
<gene>
    <name evidence="2" type="ORF">AUR04nite_32110</name>
</gene>
<dbReference type="OrthoDB" id="139907at2"/>
<protein>
    <submittedName>
        <fullName evidence="2">Uncharacterized protein</fullName>
    </submittedName>
</protein>
<proteinExistence type="predicted"/>
<sequence length="206" mass="22833">MVLPGILVVTTGFGGEVLFRAFLFASPFIAFLAARACIPNDNFTLTLKRTAAAALIALLVLPGFLLGYFGKESENYFTQQEVDASAWVYTHAPQDSLLAEGSTNYPGRFVNYEKFTYVPLDREPAGSIQEFIDDPVAKLSRWFSDKRYTNGYFIVTRSQEIAVERDGSLPDGSLEMIVEKLRNSDKFTIAYENRDAVVITSAKGNG</sequence>
<evidence type="ECO:0000313" key="2">
    <source>
        <dbReference type="EMBL" id="GED07679.1"/>
    </source>
</evidence>
<reference evidence="2 3" key="1">
    <citation type="submission" date="2019-06" db="EMBL/GenBank/DDBJ databases">
        <title>Whole genome shotgun sequence of Glutamicibacter uratoxydans NBRC 15515.</title>
        <authorList>
            <person name="Hosoyama A."/>
            <person name="Uohara A."/>
            <person name="Ohji S."/>
            <person name="Ichikawa N."/>
        </authorList>
    </citation>
    <scope>NUCLEOTIDE SEQUENCE [LARGE SCALE GENOMIC DNA]</scope>
    <source>
        <strain evidence="2 3">NBRC 15515</strain>
    </source>
</reference>
<dbReference type="EMBL" id="BJNY01000024">
    <property type="protein sequence ID" value="GED07679.1"/>
    <property type="molecule type" value="Genomic_DNA"/>
</dbReference>
<comment type="caution">
    <text evidence="2">The sequence shown here is derived from an EMBL/GenBank/DDBJ whole genome shotgun (WGS) entry which is preliminary data.</text>
</comment>
<dbReference type="Proteomes" id="UP000316612">
    <property type="component" value="Unassembled WGS sequence"/>
</dbReference>
<feature type="transmembrane region" description="Helical" evidence="1">
    <location>
        <begin position="50"/>
        <end position="70"/>
    </location>
</feature>
<dbReference type="RefSeq" id="WP_141367048.1">
    <property type="nucleotide sequence ID" value="NZ_BAAAJL010000001.1"/>
</dbReference>
<evidence type="ECO:0000256" key="1">
    <source>
        <dbReference type="SAM" id="Phobius"/>
    </source>
</evidence>